<dbReference type="EMBL" id="MT843578">
    <property type="protein sequence ID" value="QPL15619.1"/>
    <property type="molecule type" value="Genomic_DNA"/>
</dbReference>
<name>A0A7T0M4S8_9EUKA</name>
<keyword evidence="1" id="KW-1133">Transmembrane helix</keyword>
<protein>
    <submittedName>
        <fullName evidence="2">Uncharacterized protein</fullName>
    </submittedName>
</protein>
<proteinExistence type="predicted"/>
<dbReference type="RefSeq" id="YP_010049271.1">
    <property type="nucleotide sequence ID" value="NC_054363.1"/>
</dbReference>
<feature type="transmembrane region" description="Helical" evidence="1">
    <location>
        <begin position="12"/>
        <end position="29"/>
    </location>
</feature>
<gene>
    <name evidence="2" type="primary">orf145</name>
</gene>
<reference evidence="2" key="1">
    <citation type="journal article" date="2021" name="Genome Biol.">
        <title>Evolutionary history of mitochondrial genomes in Discoba, including the extreme halophile Pleurostomum flabellatum (Heterolobosea).</title>
        <authorList>
            <person name="Ettahi K."/>
            <person name="Lhee D.H."/>
            <person name="Sung J.Y."/>
            <person name="Simpson A.G.B."/>
            <person name="Park J.S."/>
            <person name="Yoon H.S."/>
        </authorList>
    </citation>
    <scope>NUCLEOTIDE SEQUENCE</scope>
</reference>
<dbReference type="AlphaFoldDB" id="A0A7T0M4S8"/>
<evidence type="ECO:0000256" key="1">
    <source>
        <dbReference type="SAM" id="Phobius"/>
    </source>
</evidence>
<evidence type="ECO:0000313" key="2">
    <source>
        <dbReference type="EMBL" id="QPL15619.1"/>
    </source>
</evidence>
<keyword evidence="1" id="KW-0812">Transmembrane</keyword>
<keyword evidence="2" id="KW-0496">Mitochondrion</keyword>
<feature type="transmembrane region" description="Helical" evidence="1">
    <location>
        <begin position="35"/>
        <end position="53"/>
    </location>
</feature>
<keyword evidence="1" id="KW-0472">Membrane</keyword>
<accession>A0A7T0M4S8</accession>
<sequence>MFQLKYQGQGKFFVSLVAILLTVQFTVFFHSESLILAYSFLFLVTYLLCDTFLEKLFFNANEEELDFSEKENWIFLLKIFLRFKNWCRFYYRFCIKNLFLFYEFVKHFKTRFVFWLKKFYKLSLRRLYTSQKAKLLGRFVSLLKMRNSIQYKNNPFFFFSIK</sequence>
<dbReference type="GeneID" id="63660941"/>
<geneLocation type="mitochondrion" evidence="2"/>
<organism evidence="2">
    <name type="scientific">Pleurostomum flabellatum</name>
    <dbReference type="NCBI Taxonomy" id="405751"/>
    <lineage>
        <taxon>Eukaryota</taxon>
        <taxon>Discoba</taxon>
        <taxon>Heterolobosea</taxon>
        <taxon>Tulamoebidae</taxon>
        <taxon>Pleurostomum</taxon>
    </lineage>
</organism>